<feature type="compositionally biased region" description="Basic and acidic residues" evidence="1">
    <location>
        <begin position="60"/>
        <end position="79"/>
    </location>
</feature>
<organism evidence="2 4">
    <name type="scientific">Didymodactylos carnosus</name>
    <dbReference type="NCBI Taxonomy" id="1234261"/>
    <lineage>
        <taxon>Eukaryota</taxon>
        <taxon>Metazoa</taxon>
        <taxon>Spiralia</taxon>
        <taxon>Gnathifera</taxon>
        <taxon>Rotifera</taxon>
        <taxon>Eurotatoria</taxon>
        <taxon>Bdelloidea</taxon>
        <taxon>Philodinida</taxon>
        <taxon>Philodinidae</taxon>
        <taxon>Didymodactylos</taxon>
    </lineage>
</organism>
<evidence type="ECO:0000313" key="4">
    <source>
        <dbReference type="Proteomes" id="UP000663829"/>
    </source>
</evidence>
<dbReference type="Proteomes" id="UP000681722">
    <property type="component" value="Unassembled WGS sequence"/>
</dbReference>
<gene>
    <name evidence="2" type="ORF">GPM918_LOCUS4406</name>
    <name evidence="3" type="ORF">SRO942_LOCUS4407</name>
</gene>
<dbReference type="OrthoDB" id="10029181at2759"/>
<evidence type="ECO:0000256" key="1">
    <source>
        <dbReference type="SAM" id="MobiDB-lite"/>
    </source>
</evidence>
<dbReference type="AlphaFoldDB" id="A0A813TYP1"/>
<feature type="region of interest" description="Disordered" evidence="1">
    <location>
        <begin position="409"/>
        <end position="429"/>
    </location>
</feature>
<protein>
    <submittedName>
        <fullName evidence="2">Uncharacterized protein</fullName>
    </submittedName>
</protein>
<evidence type="ECO:0000313" key="2">
    <source>
        <dbReference type="EMBL" id="CAF0818267.1"/>
    </source>
</evidence>
<dbReference type="EMBL" id="CAJNOQ010000590">
    <property type="protein sequence ID" value="CAF0818267.1"/>
    <property type="molecule type" value="Genomic_DNA"/>
</dbReference>
<accession>A0A813TYP1</accession>
<name>A0A813TYP1_9BILA</name>
<sequence length="470" mass="54474">MFFDQQSDHDDDNNDGISIPDVLNEEDEEKERNLELIDNIAFHNGEQRPWSDFTLATLTSKHETSDDTTSRLSKRDRGKSAPHLPISAENAAEDYRRRINLYSTQKRPLTSTSHHRKSQPYQFVQLQRSLAAAGLLNSEKDREQFESDYLGVLGDGKKFELFLNDYYSRIDKHFKDIEQAQILRKSRAFAFEDLVTNFMALDPSRDIKIEFVNDKPSKSDVIAYSSGRKSATVVTHVFDEHGDLFYERRADRLIKNQSKARDEITLYAKKAAEQLHEKFPKMDSVPHRVKIIDRREVSGSDARSIAFQHHRKQMSIITKRRNIIMKMLGNTQKYQMKTIHLMHNTQSNHLNSVLPCHELLSRAKQVEQNIREDYLDVMRPSRKLSIVDTTFESLQLNYLSRLATTDERSERSTLTNTNDKSSVRTTTTKSSSFNDALSLKQVEQQNGRTLTSTFTRPYTAHIKTSWANYV</sequence>
<feature type="region of interest" description="Disordered" evidence="1">
    <location>
        <begin position="1"/>
        <end position="20"/>
    </location>
</feature>
<reference evidence="2" key="1">
    <citation type="submission" date="2021-02" db="EMBL/GenBank/DDBJ databases">
        <authorList>
            <person name="Nowell W R."/>
        </authorList>
    </citation>
    <scope>NUCLEOTIDE SEQUENCE</scope>
</reference>
<evidence type="ECO:0000313" key="3">
    <source>
        <dbReference type="EMBL" id="CAF3604530.1"/>
    </source>
</evidence>
<feature type="region of interest" description="Disordered" evidence="1">
    <location>
        <begin position="60"/>
        <end position="90"/>
    </location>
</feature>
<dbReference type="Proteomes" id="UP000663829">
    <property type="component" value="Unassembled WGS sequence"/>
</dbReference>
<comment type="caution">
    <text evidence="2">The sequence shown here is derived from an EMBL/GenBank/DDBJ whole genome shotgun (WGS) entry which is preliminary data.</text>
</comment>
<proteinExistence type="predicted"/>
<dbReference type="EMBL" id="CAJOBC010000590">
    <property type="protein sequence ID" value="CAF3604530.1"/>
    <property type="molecule type" value="Genomic_DNA"/>
</dbReference>
<keyword evidence="4" id="KW-1185">Reference proteome</keyword>